<gene>
    <name evidence="2" type="primary">hypC</name>
    <name evidence="2" type="ORF">GCM10023333_05140</name>
</gene>
<dbReference type="Proteomes" id="UP001499988">
    <property type="component" value="Unassembled WGS sequence"/>
</dbReference>
<keyword evidence="3" id="KW-1185">Reference proteome</keyword>
<dbReference type="PRINTS" id="PR00445">
    <property type="entry name" value="HUPFHYPC"/>
</dbReference>
<name>A0ABP9ECF2_9GAMM</name>
<evidence type="ECO:0000313" key="2">
    <source>
        <dbReference type="EMBL" id="GAA4874947.1"/>
    </source>
</evidence>
<reference evidence="3" key="1">
    <citation type="journal article" date="2019" name="Int. J. Syst. Evol. Microbiol.">
        <title>The Global Catalogue of Microorganisms (GCM) 10K type strain sequencing project: providing services to taxonomists for standard genome sequencing and annotation.</title>
        <authorList>
            <consortium name="The Broad Institute Genomics Platform"/>
            <consortium name="The Broad Institute Genome Sequencing Center for Infectious Disease"/>
            <person name="Wu L."/>
            <person name="Ma J."/>
        </authorList>
    </citation>
    <scope>NUCLEOTIDE SEQUENCE [LARGE SCALE GENOMIC DNA]</scope>
    <source>
        <strain evidence="3">JCM 18401</strain>
    </source>
</reference>
<protein>
    <submittedName>
        <fullName evidence="2">HypC/HybG/HupF family hydrogenase formation chaperone</fullName>
    </submittedName>
</protein>
<dbReference type="PROSITE" id="PS01097">
    <property type="entry name" value="HUPF_HYPC"/>
    <property type="match status" value="1"/>
</dbReference>
<dbReference type="Gene3D" id="2.30.30.140">
    <property type="match status" value="1"/>
</dbReference>
<comment type="caution">
    <text evidence="2">The sequence shown here is derived from an EMBL/GenBank/DDBJ whole genome shotgun (WGS) entry which is preliminary data.</text>
</comment>
<sequence>MCLGIPAQIQSIDDPERFNVTVAVNGVSRLANAACIWPTGDPQQLVGQWAVIHVGFALGLLSEAEAQETLAALNEIGGLEHELADLAGREPA</sequence>
<accession>A0ABP9ECF2</accession>
<organism evidence="2 3">
    <name type="scientific">Ferrimonas pelagia</name>
    <dbReference type="NCBI Taxonomy" id="1177826"/>
    <lineage>
        <taxon>Bacteria</taxon>
        <taxon>Pseudomonadati</taxon>
        <taxon>Pseudomonadota</taxon>
        <taxon>Gammaproteobacteria</taxon>
        <taxon>Alteromonadales</taxon>
        <taxon>Ferrimonadaceae</taxon>
        <taxon>Ferrimonas</taxon>
    </lineage>
</organism>
<comment type="similarity">
    <text evidence="1">Belongs to the HupF/HypC family.</text>
</comment>
<evidence type="ECO:0000313" key="3">
    <source>
        <dbReference type="Proteomes" id="UP001499988"/>
    </source>
</evidence>
<dbReference type="NCBIfam" id="TIGR00074">
    <property type="entry name" value="hypC_hupF"/>
    <property type="match status" value="1"/>
</dbReference>
<dbReference type="InterPro" id="IPR019812">
    <property type="entry name" value="Hydgase_assmbl_chp_CS"/>
</dbReference>
<dbReference type="RefSeq" id="WP_345333108.1">
    <property type="nucleotide sequence ID" value="NZ_BAABJZ010000006.1"/>
</dbReference>
<dbReference type="PANTHER" id="PTHR35177:SF2">
    <property type="entry name" value="HYDROGENASE MATURATION FACTOR HYBG"/>
    <property type="match status" value="1"/>
</dbReference>
<dbReference type="Pfam" id="PF01455">
    <property type="entry name" value="HupF_HypC"/>
    <property type="match status" value="1"/>
</dbReference>
<proteinExistence type="inferred from homology"/>
<evidence type="ECO:0000256" key="1">
    <source>
        <dbReference type="ARBA" id="ARBA00006018"/>
    </source>
</evidence>
<dbReference type="EMBL" id="BAABJZ010000006">
    <property type="protein sequence ID" value="GAA4874947.1"/>
    <property type="molecule type" value="Genomic_DNA"/>
</dbReference>
<dbReference type="SUPFAM" id="SSF159127">
    <property type="entry name" value="HupF/HypC-like"/>
    <property type="match status" value="1"/>
</dbReference>
<dbReference type="InterPro" id="IPR001109">
    <property type="entry name" value="Hydrogenase_HupF/HypC"/>
</dbReference>
<dbReference type="PANTHER" id="PTHR35177">
    <property type="entry name" value="HYDROGENASE MATURATION FACTOR HYBG"/>
    <property type="match status" value="1"/>
</dbReference>